<evidence type="ECO:0000313" key="2">
    <source>
        <dbReference type="Proteomes" id="UP000327044"/>
    </source>
</evidence>
<organism evidence="1 2">
    <name type="scientific">Photinus pyralis</name>
    <name type="common">Common eastern firefly</name>
    <name type="synonym">Lampyris pyralis</name>
    <dbReference type="NCBI Taxonomy" id="7054"/>
    <lineage>
        <taxon>Eukaryota</taxon>
        <taxon>Metazoa</taxon>
        <taxon>Ecdysozoa</taxon>
        <taxon>Arthropoda</taxon>
        <taxon>Hexapoda</taxon>
        <taxon>Insecta</taxon>
        <taxon>Pterygota</taxon>
        <taxon>Neoptera</taxon>
        <taxon>Endopterygota</taxon>
        <taxon>Coleoptera</taxon>
        <taxon>Polyphaga</taxon>
        <taxon>Elateriformia</taxon>
        <taxon>Elateroidea</taxon>
        <taxon>Lampyridae</taxon>
        <taxon>Lampyrinae</taxon>
        <taxon>Photinus</taxon>
    </lineage>
</organism>
<dbReference type="Proteomes" id="UP000327044">
    <property type="component" value="Unassembled WGS sequence"/>
</dbReference>
<accession>A0A5N3ZZW7</accession>
<dbReference type="InParanoid" id="A0A5N3ZZW7"/>
<sequence>MEIQNDYWNLTESVVIDRSTKSYQYNEFKENDISNILANSNYEITIKKGTWKLLSKAYLHVKSKIDPAPRGGVVTVSNNGLNDFSYAILTYENREIERIDNLGVTSTICNLTEFSGDVSDSVASSLCWYMDTSDKADINRFENSVDATQLKASEKIITDILKQNVNFNKGYAERLQLTKDGKILEKFIPLSKVFRFCRDIPKVLNGEIIIRLRKNDYKNILHAVNDLEYGYKITYLSIWIPEVEPSLQIRENLTDLLASNTTTQYGFNYVNGYRSTLQTAIDGTWRITNTQNKVSGIYVVFSKVGRESNYKNSLMIFDNMNMERIYININNKQFPTKPFETNFNPKNLDYMRLYVEFLNAGLKNDMDEGKEIFIE</sequence>
<gene>
    <name evidence="1" type="ORF">PPYR_14973</name>
</gene>
<dbReference type="PANTHER" id="PTHR36159:SF1">
    <property type="entry name" value="RETROVIRUS-RELATED POL POLYPROTEIN FROM TRANSPOSON 412-LIKE PROTEIN"/>
    <property type="match status" value="1"/>
</dbReference>
<dbReference type="PANTHER" id="PTHR36159">
    <property type="entry name" value="PROTEIN CBG23766"/>
    <property type="match status" value="1"/>
</dbReference>
<dbReference type="AlphaFoldDB" id="A0A5N3ZZW7"/>
<name>A0A5N3ZZW7_PHOPY</name>
<reference evidence="1 2" key="1">
    <citation type="journal article" date="2018" name="Elife">
        <title>Firefly genomes illuminate parallel origins of bioluminescence in beetles.</title>
        <authorList>
            <person name="Fallon T.R."/>
            <person name="Lower S.E."/>
            <person name="Chang C.H."/>
            <person name="Bessho-Uehara M."/>
            <person name="Martin G.J."/>
            <person name="Bewick A.J."/>
            <person name="Behringer M."/>
            <person name="Debat H.J."/>
            <person name="Wong I."/>
            <person name="Day J.C."/>
            <person name="Suvorov A."/>
            <person name="Silva C.J."/>
            <person name="Stanger-Hall K.F."/>
            <person name="Hall D.W."/>
            <person name="Schmitz R.J."/>
            <person name="Nelson D.R."/>
            <person name="Lewis S.M."/>
            <person name="Shigenobu S."/>
            <person name="Bybee S.M."/>
            <person name="Larracuente A.M."/>
            <person name="Oba Y."/>
            <person name="Weng J.K."/>
        </authorList>
    </citation>
    <scope>NUCLEOTIDE SEQUENCE [LARGE SCALE GENOMIC DNA]</scope>
    <source>
        <strain evidence="1">1611_PpyrPB1</strain>
        <tissue evidence="1">Whole body</tissue>
    </source>
</reference>
<proteinExistence type="predicted"/>
<comment type="caution">
    <text evidence="1">The sequence shown here is derived from an EMBL/GenBank/DDBJ whole genome shotgun (WGS) entry which is preliminary data.</text>
</comment>
<keyword evidence="2" id="KW-1185">Reference proteome</keyword>
<protein>
    <submittedName>
        <fullName evidence="1">Uncharacterized protein</fullName>
    </submittedName>
</protein>
<evidence type="ECO:0000313" key="1">
    <source>
        <dbReference type="EMBL" id="KAB0790615.1"/>
    </source>
</evidence>
<dbReference type="EMBL" id="VVIM01001006">
    <property type="protein sequence ID" value="KAB0790615.1"/>
    <property type="molecule type" value="Genomic_DNA"/>
</dbReference>